<proteinExistence type="predicted"/>
<keyword evidence="2" id="KW-1185">Reference proteome</keyword>
<gene>
    <name evidence="1" type="ORF">RPERSI_LOCUS36366</name>
</gene>
<dbReference type="EMBL" id="CAJVQC010173776">
    <property type="protein sequence ID" value="CAG8851012.1"/>
    <property type="molecule type" value="Genomic_DNA"/>
</dbReference>
<evidence type="ECO:0000313" key="1">
    <source>
        <dbReference type="EMBL" id="CAG8851012.1"/>
    </source>
</evidence>
<evidence type="ECO:0000313" key="2">
    <source>
        <dbReference type="Proteomes" id="UP000789920"/>
    </source>
</evidence>
<organism evidence="1 2">
    <name type="scientific">Racocetra persica</name>
    <dbReference type="NCBI Taxonomy" id="160502"/>
    <lineage>
        <taxon>Eukaryota</taxon>
        <taxon>Fungi</taxon>
        <taxon>Fungi incertae sedis</taxon>
        <taxon>Mucoromycota</taxon>
        <taxon>Glomeromycotina</taxon>
        <taxon>Glomeromycetes</taxon>
        <taxon>Diversisporales</taxon>
        <taxon>Gigasporaceae</taxon>
        <taxon>Racocetra</taxon>
    </lineage>
</organism>
<reference evidence="1" key="1">
    <citation type="submission" date="2021-06" db="EMBL/GenBank/DDBJ databases">
        <authorList>
            <person name="Kallberg Y."/>
            <person name="Tangrot J."/>
            <person name="Rosling A."/>
        </authorList>
    </citation>
    <scope>NUCLEOTIDE SEQUENCE</scope>
    <source>
        <strain evidence="1">MA461A</strain>
    </source>
</reference>
<protein>
    <submittedName>
        <fullName evidence="1">8660_t:CDS:1</fullName>
    </submittedName>
</protein>
<name>A0ACA9SX89_9GLOM</name>
<sequence>FTWSKLIKVKHSSIYVVEVDKSKAFEYLRGSKSIRIKHLSIYVVEVDKRKAFEYLR</sequence>
<dbReference type="Proteomes" id="UP000789920">
    <property type="component" value="Unassembled WGS sequence"/>
</dbReference>
<accession>A0ACA9SX89</accession>
<comment type="caution">
    <text evidence="1">The sequence shown here is derived from an EMBL/GenBank/DDBJ whole genome shotgun (WGS) entry which is preliminary data.</text>
</comment>
<feature type="non-terminal residue" evidence="1">
    <location>
        <position position="56"/>
    </location>
</feature>
<feature type="non-terminal residue" evidence="1">
    <location>
        <position position="1"/>
    </location>
</feature>